<dbReference type="GO" id="GO:0008705">
    <property type="term" value="F:methionine synthase activity"/>
    <property type="evidence" value="ECO:0007669"/>
    <property type="project" value="TreeGrafter"/>
</dbReference>
<evidence type="ECO:0000313" key="4">
    <source>
        <dbReference type="EMBL" id="GLY92001.1"/>
    </source>
</evidence>
<reference evidence="4" key="1">
    <citation type="submission" date="2023-03" db="EMBL/GenBank/DDBJ databases">
        <title>Actinoallomurus iriomotensis NBRC 103684.</title>
        <authorList>
            <person name="Ichikawa N."/>
            <person name="Sato H."/>
            <person name="Tonouchi N."/>
        </authorList>
    </citation>
    <scope>NUCLEOTIDE SEQUENCE</scope>
    <source>
        <strain evidence="4">NBRC 103684</strain>
    </source>
</reference>
<dbReference type="InterPro" id="IPR036724">
    <property type="entry name" value="Cobalamin-bd_sf"/>
</dbReference>
<dbReference type="EMBL" id="BSTK01000024">
    <property type="protein sequence ID" value="GLY92001.1"/>
    <property type="molecule type" value="Genomic_DNA"/>
</dbReference>
<keyword evidence="2" id="KW-0170">Cobalt</keyword>
<dbReference type="RefSeq" id="WP_285583938.1">
    <property type="nucleotide sequence ID" value="NZ_BSTK01000024.1"/>
</dbReference>
<evidence type="ECO:0000256" key="2">
    <source>
        <dbReference type="ARBA" id="ARBA00023285"/>
    </source>
</evidence>
<name>A0A9W6W7C9_9ACTN</name>
<dbReference type="Gene3D" id="3.40.50.280">
    <property type="entry name" value="Cobalamin-binding domain"/>
    <property type="match status" value="1"/>
</dbReference>
<dbReference type="AlphaFoldDB" id="A0A9W6W7C9"/>
<gene>
    <name evidence="4" type="ORF">Airi02_099290</name>
</gene>
<keyword evidence="1" id="KW-0479">Metal-binding</keyword>
<proteinExistence type="predicted"/>
<evidence type="ECO:0000256" key="1">
    <source>
        <dbReference type="ARBA" id="ARBA00022723"/>
    </source>
</evidence>
<protein>
    <submittedName>
        <fullName evidence="4">Cobalamin-binding protein</fullName>
    </submittedName>
</protein>
<dbReference type="GO" id="GO:0005829">
    <property type="term" value="C:cytosol"/>
    <property type="evidence" value="ECO:0007669"/>
    <property type="project" value="TreeGrafter"/>
</dbReference>
<dbReference type="Pfam" id="PF02607">
    <property type="entry name" value="B12-binding_2"/>
    <property type="match status" value="1"/>
</dbReference>
<dbReference type="GO" id="GO:0050667">
    <property type="term" value="P:homocysteine metabolic process"/>
    <property type="evidence" value="ECO:0007669"/>
    <property type="project" value="TreeGrafter"/>
</dbReference>
<dbReference type="GO" id="GO:0046653">
    <property type="term" value="P:tetrahydrofolate metabolic process"/>
    <property type="evidence" value="ECO:0007669"/>
    <property type="project" value="TreeGrafter"/>
</dbReference>
<dbReference type="GO" id="GO:0031419">
    <property type="term" value="F:cobalamin binding"/>
    <property type="evidence" value="ECO:0007669"/>
    <property type="project" value="InterPro"/>
</dbReference>
<dbReference type="InterPro" id="IPR036594">
    <property type="entry name" value="Meth_synthase_dom"/>
</dbReference>
<feature type="domain" description="B12-binding" evidence="3">
    <location>
        <begin position="99"/>
        <end position="225"/>
    </location>
</feature>
<organism evidence="4 5">
    <name type="scientific">Actinoallomurus iriomotensis</name>
    <dbReference type="NCBI Taxonomy" id="478107"/>
    <lineage>
        <taxon>Bacteria</taxon>
        <taxon>Bacillati</taxon>
        <taxon>Actinomycetota</taxon>
        <taxon>Actinomycetes</taxon>
        <taxon>Streptosporangiales</taxon>
        <taxon>Thermomonosporaceae</taxon>
        <taxon>Actinoallomurus</taxon>
    </lineage>
</organism>
<dbReference type="SUPFAM" id="SSF52242">
    <property type="entry name" value="Cobalamin (vitamin B12)-binding domain"/>
    <property type="match status" value="1"/>
</dbReference>
<dbReference type="InterPro" id="IPR050554">
    <property type="entry name" value="Met_Synthase/Corrinoid"/>
</dbReference>
<dbReference type="PROSITE" id="PS51332">
    <property type="entry name" value="B12_BINDING"/>
    <property type="match status" value="1"/>
</dbReference>
<comment type="caution">
    <text evidence="4">The sequence shown here is derived from an EMBL/GenBank/DDBJ whole genome shotgun (WGS) entry which is preliminary data.</text>
</comment>
<dbReference type="Proteomes" id="UP001165074">
    <property type="component" value="Unassembled WGS sequence"/>
</dbReference>
<dbReference type="PANTHER" id="PTHR45833:SF1">
    <property type="entry name" value="METHIONINE SYNTHASE"/>
    <property type="match status" value="1"/>
</dbReference>
<sequence>MTASATDRLNTEVLVTRLWDAVRDGDEYAAVEVILPAVDAGLDAESALLDVIAPVQAKVGLEWAANRISVAQEHTATAINDRVIAALAHHTPPPQKRRRGRVTVACVDGEWHALPARLLAETLRLRGWQVDFLGAQVPVPHLIDHLHRTGPDALALSSSIPTRLPTAHATITACQAAGVPVMAGGAAFGPRGRYAERLCADAWAPNARAAADRLDELISRPFAPPPAHQAVEDLPHLADQEYTLVTRSAHRLVAAVLAELQERFPAMADYTDQQRQHTAEDIAHITEFLGVALYLDDSGLFTRFIAWTGDILTARGVPAHSVGLALDLLAEQLKDFPRAVGLLQAGHVALEGATTARWSSSGNGMGSGARARERS</sequence>
<dbReference type="InterPro" id="IPR006158">
    <property type="entry name" value="Cobalamin-bd"/>
</dbReference>
<evidence type="ECO:0000259" key="3">
    <source>
        <dbReference type="PROSITE" id="PS51332"/>
    </source>
</evidence>
<accession>A0A9W6W7C9</accession>
<keyword evidence="5" id="KW-1185">Reference proteome</keyword>
<dbReference type="Pfam" id="PF02310">
    <property type="entry name" value="B12-binding"/>
    <property type="match status" value="1"/>
</dbReference>
<dbReference type="Gene3D" id="1.10.1240.10">
    <property type="entry name" value="Methionine synthase domain"/>
    <property type="match status" value="1"/>
</dbReference>
<dbReference type="PANTHER" id="PTHR45833">
    <property type="entry name" value="METHIONINE SYNTHASE"/>
    <property type="match status" value="1"/>
</dbReference>
<evidence type="ECO:0000313" key="5">
    <source>
        <dbReference type="Proteomes" id="UP001165074"/>
    </source>
</evidence>
<dbReference type="GO" id="GO:0046872">
    <property type="term" value="F:metal ion binding"/>
    <property type="evidence" value="ECO:0007669"/>
    <property type="project" value="UniProtKB-KW"/>
</dbReference>
<dbReference type="InterPro" id="IPR003759">
    <property type="entry name" value="Cbl-bd_cap"/>
</dbReference>